<comment type="similarity">
    <text evidence="2">Belongs to the DapA family.</text>
</comment>
<dbReference type="InterPro" id="IPR013785">
    <property type="entry name" value="Aldolase_TIM"/>
</dbReference>
<reference evidence="5 6" key="1">
    <citation type="submission" date="2020-07" db="EMBL/GenBank/DDBJ databases">
        <title>Exploring microbial biodiversity for novel pathways involved in the catabolism of aromatic compounds derived from lignin.</title>
        <authorList>
            <person name="Elkins J."/>
        </authorList>
    </citation>
    <scope>NUCLEOTIDE SEQUENCE [LARGE SCALE GENOMIC DNA]</scope>
    <source>
        <strain evidence="5 6">H2C3B</strain>
    </source>
</reference>
<feature type="active site" description="Schiff-base intermediate with substrate" evidence="3">
    <location>
        <position position="173"/>
    </location>
</feature>
<feature type="active site" description="Proton donor/acceptor" evidence="3">
    <location>
        <position position="143"/>
    </location>
</feature>
<proteinExistence type="inferred from homology"/>
<dbReference type="CDD" id="cd00408">
    <property type="entry name" value="DHDPS-like"/>
    <property type="match status" value="1"/>
</dbReference>
<keyword evidence="1 2" id="KW-0456">Lyase</keyword>
<dbReference type="RefSeq" id="WP_179712537.1">
    <property type="nucleotide sequence ID" value="NZ_JACCAU010000001.1"/>
</dbReference>
<name>A0A7Y9W9E9_9BURK</name>
<dbReference type="SUPFAM" id="SSF51569">
    <property type="entry name" value="Aldolase"/>
    <property type="match status" value="1"/>
</dbReference>
<dbReference type="AlphaFoldDB" id="A0A7Y9W9E9"/>
<gene>
    <name evidence="5" type="ORF">GGD41_003533</name>
</gene>
<dbReference type="PRINTS" id="PR00146">
    <property type="entry name" value="DHPICSNTHASE"/>
</dbReference>
<dbReference type="PANTHER" id="PTHR12128:SF67">
    <property type="entry name" value="BLR3884 PROTEIN"/>
    <property type="match status" value="1"/>
</dbReference>
<evidence type="ECO:0000256" key="1">
    <source>
        <dbReference type="ARBA" id="ARBA00023239"/>
    </source>
</evidence>
<dbReference type="EC" id="4.3.3.7" evidence="5"/>
<organism evidence="5 6">
    <name type="scientific">Paraburkholderia bryophila</name>
    <dbReference type="NCBI Taxonomy" id="420952"/>
    <lineage>
        <taxon>Bacteria</taxon>
        <taxon>Pseudomonadati</taxon>
        <taxon>Pseudomonadota</taxon>
        <taxon>Betaproteobacteria</taxon>
        <taxon>Burkholderiales</taxon>
        <taxon>Burkholderiaceae</taxon>
        <taxon>Paraburkholderia</taxon>
    </lineage>
</organism>
<evidence type="ECO:0000256" key="2">
    <source>
        <dbReference type="PIRNR" id="PIRNR001365"/>
    </source>
</evidence>
<sequence length="310" mass="33772">MIDARPTRLRGVLAPVVTPFHANLDVNAGEFVRHCAWLLENGAGLAIFGTNSEANSLSVAERIRLTETLLEAGLPASSMMPGTGTSSLVDTVSLTRHAVHAGAGGVLMLPPFFYKKISDDALFAYYAEVIERVADERLSLYLYNIPALSGVPISLDLIERLLTRYPDTIAGVKDSSGDWANTKAMIDVFARDGLDIFPASEALLSTALPLGAAGCISATANVNPRNIALLCERWRSEEATALQDSVTRIRKVFESVPMIPAMKQVIAHATDDGEWLTVRPPLEQLKQDNSARLIDELTMAGFKFENLRYR</sequence>
<dbReference type="PIRSF" id="PIRSF001365">
    <property type="entry name" value="DHDPS"/>
    <property type="match status" value="1"/>
</dbReference>
<dbReference type="GO" id="GO:0008840">
    <property type="term" value="F:4-hydroxy-tetrahydrodipicolinate synthase activity"/>
    <property type="evidence" value="ECO:0007669"/>
    <property type="project" value="UniProtKB-EC"/>
</dbReference>
<comment type="caution">
    <text evidence="5">The sequence shown here is derived from an EMBL/GenBank/DDBJ whole genome shotgun (WGS) entry which is preliminary data.</text>
</comment>
<dbReference type="Gene3D" id="3.20.20.70">
    <property type="entry name" value="Aldolase class I"/>
    <property type="match status" value="1"/>
</dbReference>
<dbReference type="Pfam" id="PF00701">
    <property type="entry name" value="DHDPS"/>
    <property type="match status" value="1"/>
</dbReference>
<dbReference type="PANTHER" id="PTHR12128">
    <property type="entry name" value="DIHYDRODIPICOLINATE SYNTHASE"/>
    <property type="match status" value="1"/>
</dbReference>
<evidence type="ECO:0000313" key="5">
    <source>
        <dbReference type="EMBL" id="NYH16305.1"/>
    </source>
</evidence>
<dbReference type="InterPro" id="IPR002220">
    <property type="entry name" value="DapA-like"/>
</dbReference>
<accession>A0A7Y9W9E9</accession>
<dbReference type="EMBL" id="JACCAU010000001">
    <property type="protein sequence ID" value="NYH16305.1"/>
    <property type="molecule type" value="Genomic_DNA"/>
</dbReference>
<evidence type="ECO:0000256" key="3">
    <source>
        <dbReference type="PIRSR" id="PIRSR001365-1"/>
    </source>
</evidence>
<feature type="binding site" evidence="4">
    <location>
        <position position="216"/>
    </location>
    <ligand>
        <name>pyruvate</name>
        <dbReference type="ChEBI" id="CHEBI:15361"/>
    </ligand>
</feature>
<evidence type="ECO:0000256" key="4">
    <source>
        <dbReference type="PIRSR" id="PIRSR001365-2"/>
    </source>
</evidence>
<protein>
    <submittedName>
        <fullName evidence="5">4-hydroxy-tetrahydrodipicolinate synthase</fullName>
        <ecNumber evidence="5">4.3.3.7</ecNumber>
    </submittedName>
</protein>
<dbReference type="Proteomes" id="UP000572540">
    <property type="component" value="Unassembled WGS sequence"/>
</dbReference>
<dbReference type="SMART" id="SM01130">
    <property type="entry name" value="DHDPS"/>
    <property type="match status" value="1"/>
</dbReference>
<evidence type="ECO:0000313" key="6">
    <source>
        <dbReference type="Proteomes" id="UP000572540"/>
    </source>
</evidence>